<proteinExistence type="predicted"/>
<dbReference type="AlphaFoldDB" id="A0A0U5JGC7"/>
<dbReference type="PATRIC" id="fig|389348.3.peg.1510"/>
<dbReference type="KEGG" id="pnl:PNK_1352"/>
<evidence type="ECO:0000313" key="1">
    <source>
        <dbReference type="EMBL" id="CUI16965.1"/>
    </source>
</evidence>
<dbReference type="InterPro" id="IPR011990">
    <property type="entry name" value="TPR-like_helical_dom_sf"/>
</dbReference>
<evidence type="ECO:0000313" key="2">
    <source>
        <dbReference type="Proteomes" id="UP000069902"/>
    </source>
</evidence>
<dbReference type="Gene3D" id="1.25.40.10">
    <property type="entry name" value="Tetratricopeptide repeat domain"/>
    <property type="match status" value="1"/>
</dbReference>
<dbReference type="Pfam" id="PF06041">
    <property type="entry name" value="DUF924"/>
    <property type="match status" value="1"/>
</dbReference>
<organism evidence="1 2">
    <name type="scientific">Candidatus Protochlamydia naegleriophila</name>
    <dbReference type="NCBI Taxonomy" id="389348"/>
    <lineage>
        <taxon>Bacteria</taxon>
        <taxon>Pseudomonadati</taxon>
        <taxon>Chlamydiota</taxon>
        <taxon>Chlamydiia</taxon>
        <taxon>Parachlamydiales</taxon>
        <taxon>Parachlamydiaceae</taxon>
        <taxon>Candidatus Protochlamydia</taxon>
    </lineage>
</organism>
<accession>A0A0U5JGC7</accession>
<dbReference type="EMBL" id="LN879502">
    <property type="protein sequence ID" value="CUI16965.1"/>
    <property type="molecule type" value="Genomic_DNA"/>
</dbReference>
<dbReference type="InterPro" id="IPR010323">
    <property type="entry name" value="DUF924"/>
</dbReference>
<dbReference type="InParanoid" id="A0A0U5JGC7"/>
<reference evidence="2" key="1">
    <citation type="submission" date="2015-09" db="EMBL/GenBank/DDBJ databases">
        <authorList>
            <person name="Bertelli C."/>
        </authorList>
    </citation>
    <scope>NUCLEOTIDE SEQUENCE [LARGE SCALE GENOMIC DNA]</scope>
    <source>
        <strain evidence="2">KNic</strain>
    </source>
</reference>
<protein>
    <submittedName>
        <fullName evidence="1">Conserved hypothetical membrane protein</fullName>
    </submittedName>
</protein>
<keyword evidence="2" id="KW-1185">Reference proteome</keyword>
<dbReference type="STRING" id="389348.PNK_1352"/>
<dbReference type="Gene3D" id="1.20.58.320">
    <property type="entry name" value="TPR-like"/>
    <property type="match status" value="1"/>
</dbReference>
<name>A0A0U5JGC7_9BACT</name>
<dbReference type="RefSeq" id="WP_158021735.1">
    <property type="nucleotide sequence ID" value="NZ_LN879502.1"/>
</dbReference>
<sequence length="275" mass="30680">MKTNVLYPLFMGILLGVNPVLLALQTDVPHALPAKQVSAQQLEAQAPATAPVQKTATVPLEAPTPVQAVAIAQLVPERAQQILDFWFGTLADPSTYPSEKAATWSGVNAETDRIIREQFSLDVQQAASGELNDWRTTPKGRLALIILLDQFPRHLFRNTPQSMALDAMARGLAMEGVQKGDDKKLYPLERAFFYLPFQHAEDAGFQTLSVAYYSQLVEQSPDIIKPHMQQFLNFALLHQQNIARFGRFPHRNAILGRDSTPEERVYLSQRGSSLF</sequence>
<gene>
    <name evidence="1" type="ORF">PNK_1352</name>
</gene>
<dbReference type="Proteomes" id="UP000069902">
    <property type="component" value="Chromosome cPNK"/>
</dbReference>
<dbReference type="SUPFAM" id="SSF48452">
    <property type="entry name" value="TPR-like"/>
    <property type="match status" value="1"/>
</dbReference>